<name>A0A7G5FC87_9CORY</name>
<proteinExistence type="predicted"/>
<dbReference type="InterPro" id="IPR007351">
    <property type="entry name" value="YjbR"/>
</dbReference>
<evidence type="ECO:0000313" key="2">
    <source>
        <dbReference type="Proteomes" id="UP000515570"/>
    </source>
</evidence>
<dbReference type="RefSeq" id="WP_182385037.1">
    <property type="nucleotide sequence ID" value="NZ_CP059833.1"/>
</dbReference>
<dbReference type="AlphaFoldDB" id="A0A7G5FC87"/>
<dbReference type="Gene3D" id="3.90.1150.30">
    <property type="match status" value="1"/>
</dbReference>
<dbReference type="EMBL" id="CP059833">
    <property type="protein sequence ID" value="QMV84228.1"/>
    <property type="molecule type" value="Genomic_DNA"/>
</dbReference>
<dbReference type="Proteomes" id="UP000515570">
    <property type="component" value="Chromosome"/>
</dbReference>
<dbReference type="PANTHER" id="PTHR35145">
    <property type="entry name" value="CYTOPLASMIC PROTEIN-RELATED"/>
    <property type="match status" value="1"/>
</dbReference>
<keyword evidence="1" id="KW-0238">DNA-binding</keyword>
<dbReference type="GO" id="GO:0003677">
    <property type="term" value="F:DNA binding"/>
    <property type="evidence" value="ECO:0007669"/>
    <property type="project" value="UniProtKB-KW"/>
</dbReference>
<sequence>MSIAMNLHDIVREVALQQASATESPFLDKWHAFTIKRKWFALMGTLNGKQIMNVKVDPFEGELLRQQYPGITPGYHMNKKHWVTITEGQGVPEELISELVVDSYRLVAGPVRKAGQ</sequence>
<dbReference type="InterPro" id="IPR038056">
    <property type="entry name" value="YjbR-like_sf"/>
</dbReference>
<dbReference type="InterPro" id="IPR058532">
    <property type="entry name" value="YjbR/MT2646/Rv2570-like"/>
</dbReference>
<reference evidence="1 2" key="1">
    <citation type="submission" date="2020-07" db="EMBL/GenBank/DDBJ databases">
        <title>non toxigenic Corynebacterium sp. nov from a clinical source.</title>
        <authorList>
            <person name="Bernier A.-M."/>
            <person name="Bernard K."/>
        </authorList>
    </citation>
    <scope>NUCLEOTIDE SEQUENCE [LARGE SCALE GENOMIC DNA]</scope>
    <source>
        <strain evidence="2">NML 93-0612</strain>
    </source>
</reference>
<accession>A0A7G5FC87</accession>
<organism evidence="1 2">
    <name type="scientific">Corynebacterium hindlerae</name>
    <dbReference type="NCBI Taxonomy" id="699041"/>
    <lineage>
        <taxon>Bacteria</taxon>
        <taxon>Bacillati</taxon>
        <taxon>Actinomycetota</taxon>
        <taxon>Actinomycetes</taxon>
        <taxon>Mycobacteriales</taxon>
        <taxon>Corynebacteriaceae</taxon>
        <taxon>Corynebacterium</taxon>
    </lineage>
</organism>
<dbReference type="PANTHER" id="PTHR35145:SF1">
    <property type="entry name" value="CYTOPLASMIC PROTEIN"/>
    <property type="match status" value="1"/>
</dbReference>
<gene>
    <name evidence="1" type="ORF">HW450_07505</name>
</gene>
<evidence type="ECO:0000313" key="1">
    <source>
        <dbReference type="EMBL" id="QMV84228.1"/>
    </source>
</evidence>
<dbReference type="Pfam" id="PF04237">
    <property type="entry name" value="YjbR"/>
    <property type="match status" value="1"/>
</dbReference>
<protein>
    <submittedName>
        <fullName evidence="1">MmcQ/YjbR family DNA-binding protein</fullName>
    </submittedName>
</protein>
<dbReference type="SUPFAM" id="SSF142906">
    <property type="entry name" value="YjbR-like"/>
    <property type="match status" value="1"/>
</dbReference>
<keyword evidence="2" id="KW-1185">Reference proteome</keyword>